<evidence type="ECO:0000313" key="1">
    <source>
        <dbReference type="EMBL" id="MBC2004673.1"/>
    </source>
</evidence>
<evidence type="ECO:0000313" key="2">
    <source>
        <dbReference type="Proteomes" id="UP000546806"/>
    </source>
</evidence>
<reference evidence="1 2" key="1">
    <citation type="submission" date="2020-03" db="EMBL/GenBank/DDBJ databases">
        <title>Soil Listeria distribution.</title>
        <authorList>
            <person name="Liao J."/>
            <person name="Wiedmann M."/>
        </authorList>
    </citation>
    <scope>NUCLEOTIDE SEQUENCE [LARGE SCALE GENOMIC DNA]</scope>
    <source>
        <strain evidence="1 2">FSL L7-0435</strain>
    </source>
</reference>
<organism evidence="1 2">
    <name type="scientific">Listeria booriae</name>
    <dbReference type="NCBI Taxonomy" id="1552123"/>
    <lineage>
        <taxon>Bacteria</taxon>
        <taxon>Bacillati</taxon>
        <taxon>Bacillota</taxon>
        <taxon>Bacilli</taxon>
        <taxon>Bacillales</taxon>
        <taxon>Listeriaceae</taxon>
        <taxon>Listeria</taxon>
    </lineage>
</organism>
<proteinExistence type="predicted"/>
<gene>
    <name evidence="1" type="ORF">HCA78_12890</name>
</gene>
<protein>
    <submittedName>
        <fullName evidence="1">Uncharacterized protein</fullName>
    </submittedName>
</protein>
<comment type="caution">
    <text evidence="1">The sequence shown here is derived from an EMBL/GenBank/DDBJ whole genome shotgun (WGS) entry which is preliminary data.</text>
</comment>
<dbReference type="RefSeq" id="WP_185533681.1">
    <property type="nucleotide sequence ID" value="NZ_JAARWW010000005.1"/>
</dbReference>
<dbReference type="Proteomes" id="UP000546806">
    <property type="component" value="Unassembled WGS sequence"/>
</dbReference>
<name>A0A842D002_9LIST</name>
<dbReference type="EMBL" id="JAARWW010000005">
    <property type="protein sequence ID" value="MBC2004673.1"/>
    <property type="molecule type" value="Genomic_DNA"/>
</dbReference>
<sequence>MAMKQKNIEIDGTAYVLTLLSNFENLEVVAIMEKDGKEIAKKIFSPIRKDMAISDWMKSIHTAPARMQLMLDELDNWDGVITTDFYEY</sequence>
<dbReference type="AlphaFoldDB" id="A0A842D002"/>
<accession>A0A842D002</accession>